<keyword evidence="2" id="KW-1133">Transmembrane helix</keyword>
<organism evidence="4 5">
    <name type="scientific">Polaromonas eurypsychrophila</name>
    <dbReference type="NCBI Taxonomy" id="1614635"/>
    <lineage>
        <taxon>Bacteria</taxon>
        <taxon>Pseudomonadati</taxon>
        <taxon>Pseudomonadota</taxon>
        <taxon>Betaproteobacteria</taxon>
        <taxon>Burkholderiales</taxon>
        <taxon>Comamonadaceae</taxon>
        <taxon>Polaromonas</taxon>
    </lineage>
</organism>
<dbReference type="EMBL" id="BMIG01000002">
    <property type="protein sequence ID" value="GGA90522.1"/>
    <property type="molecule type" value="Genomic_DNA"/>
</dbReference>
<dbReference type="InterPro" id="IPR052521">
    <property type="entry name" value="Cell_div_SPOR-domain"/>
</dbReference>
<feature type="compositionally biased region" description="Low complexity" evidence="1">
    <location>
        <begin position="102"/>
        <end position="111"/>
    </location>
</feature>
<sequence>MITTMARKLSPTLNRQGKTPQRGGTLLGLIIGALIGLGAALAVAVYITKVPVPFMNKGQSRSPDHDAAEAKKNQNWNPNAPLYGKNPAKPAAASGAVTDVTPQAASPAAAQKPVPDPTLAKPAKPAVDPIGDLAKAKMTAPAAAPTPAAAPGADPFSYFVQVGAFRTPEDAEQQRAKISLMGLEARVTEREQSGRTVFRVRLGPFDKKEEADKAKERLDGSGVETALVRVQR</sequence>
<dbReference type="GO" id="GO:0032153">
    <property type="term" value="C:cell division site"/>
    <property type="evidence" value="ECO:0007669"/>
    <property type="project" value="TreeGrafter"/>
</dbReference>
<dbReference type="GO" id="GO:0032506">
    <property type="term" value="P:cytokinetic process"/>
    <property type="evidence" value="ECO:0007669"/>
    <property type="project" value="TreeGrafter"/>
</dbReference>
<evidence type="ECO:0000259" key="3">
    <source>
        <dbReference type="PROSITE" id="PS51724"/>
    </source>
</evidence>
<reference evidence="4" key="1">
    <citation type="journal article" date="2014" name="Int. J. Syst. Evol. Microbiol.">
        <title>Complete genome sequence of Corynebacterium casei LMG S-19264T (=DSM 44701T), isolated from a smear-ripened cheese.</title>
        <authorList>
            <consortium name="US DOE Joint Genome Institute (JGI-PGF)"/>
            <person name="Walter F."/>
            <person name="Albersmeier A."/>
            <person name="Kalinowski J."/>
            <person name="Ruckert C."/>
        </authorList>
    </citation>
    <scope>NUCLEOTIDE SEQUENCE</scope>
    <source>
        <strain evidence="4">CGMCC 1.15322</strain>
    </source>
</reference>
<keyword evidence="2" id="KW-0812">Transmembrane</keyword>
<evidence type="ECO:0000313" key="5">
    <source>
        <dbReference type="Proteomes" id="UP000620596"/>
    </source>
</evidence>
<feature type="compositionally biased region" description="Basic and acidic residues" evidence="1">
    <location>
        <begin position="210"/>
        <end position="219"/>
    </location>
</feature>
<dbReference type="Pfam" id="PF05036">
    <property type="entry name" value="SPOR"/>
    <property type="match status" value="1"/>
</dbReference>
<dbReference type="GO" id="GO:0042834">
    <property type="term" value="F:peptidoglycan binding"/>
    <property type="evidence" value="ECO:0007669"/>
    <property type="project" value="InterPro"/>
</dbReference>
<feature type="region of interest" description="Disordered" evidence="1">
    <location>
        <begin position="210"/>
        <end position="232"/>
    </location>
</feature>
<feature type="region of interest" description="Disordered" evidence="1">
    <location>
        <begin position="58"/>
        <end position="123"/>
    </location>
</feature>
<dbReference type="Proteomes" id="UP000620596">
    <property type="component" value="Unassembled WGS sequence"/>
</dbReference>
<dbReference type="AlphaFoldDB" id="A0A916WEA6"/>
<feature type="compositionally biased region" description="Basic and acidic residues" evidence="1">
    <location>
        <begin position="62"/>
        <end position="72"/>
    </location>
</feature>
<dbReference type="InterPro" id="IPR036680">
    <property type="entry name" value="SPOR-like_sf"/>
</dbReference>
<evidence type="ECO:0000313" key="4">
    <source>
        <dbReference type="EMBL" id="GGA90522.1"/>
    </source>
</evidence>
<feature type="region of interest" description="Disordered" evidence="1">
    <location>
        <begin position="1"/>
        <end position="22"/>
    </location>
</feature>
<evidence type="ECO:0000256" key="1">
    <source>
        <dbReference type="SAM" id="MobiDB-lite"/>
    </source>
</evidence>
<dbReference type="InterPro" id="IPR007730">
    <property type="entry name" value="SPOR-like_dom"/>
</dbReference>
<dbReference type="RefSeq" id="WP_229676169.1">
    <property type="nucleotide sequence ID" value="NZ_BMIG01000002.1"/>
</dbReference>
<reference evidence="4" key="2">
    <citation type="submission" date="2020-09" db="EMBL/GenBank/DDBJ databases">
        <authorList>
            <person name="Sun Q."/>
            <person name="Zhou Y."/>
        </authorList>
    </citation>
    <scope>NUCLEOTIDE SEQUENCE</scope>
    <source>
        <strain evidence="4">CGMCC 1.15322</strain>
    </source>
</reference>
<name>A0A916WEA6_9BURK</name>
<feature type="domain" description="SPOR" evidence="3">
    <location>
        <begin position="152"/>
        <end position="231"/>
    </location>
</feature>
<feature type="transmembrane region" description="Helical" evidence="2">
    <location>
        <begin position="25"/>
        <end position="47"/>
    </location>
</feature>
<dbReference type="Gene3D" id="3.30.70.1070">
    <property type="entry name" value="Sporulation related repeat"/>
    <property type="match status" value="1"/>
</dbReference>
<protein>
    <submittedName>
        <fullName evidence="4">Cell division protein</fullName>
    </submittedName>
</protein>
<accession>A0A916WEA6</accession>
<keyword evidence="2" id="KW-0472">Membrane</keyword>
<dbReference type="SUPFAM" id="SSF110997">
    <property type="entry name" value="Sporulation related repeat"/>
    <property type="match status" value="1"/>
</dbReference>
<gene>
    <name evidence="4" type="ORF">GCM10011496_09300</name>
</gene>
<proteinExistence type="predicted"/>
<comment type="caution">
    <text evidence="4">The sequence shown here is derived from an EMBL/GenBank/DDBJ whole genome shotgun (WGS) entry which is preliminary data.</text>
</comment>
<keyword evidence="5" id="KW-1185">Reference proteome</keyword>
<dbReference type="PANTHER" id="PTHR38687:SF1">
    <property type="entry name" value="CELL DIVISION PROTEIN DEDD"/>
    <property type="match status" value="1"/>
</dbReference>
<dbReference type="PROSITE" id="PS51724">
    <property type="entry name" value="SPOR"/>
    <property type="match status" value="1"/>
</dbReference>
<keyword evidence="4" id="KW-0131">Cell cycle</keyword>
<dbReference type="PANTHER" id="PTHR38687">
    <property type="entry name" value="CELL DIVISION PROTEIN DEDD-RELATED"/>
    <property type="match status" value="1"/>
</dbReference>
<evidence type="ECO:0000256" key="2">
    <source>
        <dbReference type="SAM" id="Phobius"/>
    </source>
</evidence>
<keyword evidence="4" id="KW-0132">Cell division</keyword>
<dbReference type="GO" id="GO:0030428">
    <property type="term" value="C:cell septum"/>
    <property type="evidence" value="ECO:0007669"/>
    <property type="project" value="TreeGrafter"/>
</dbReference>